<gene>
    <name evidence="6" type="ORF">KIN20_032786</name>
</gene>
<dbReference type="AlphaFoldDB" id="A0AAD5R6Y4"/>
<dbReference type="PROSITE" id="PS50088">
    <property type="entry name" value="ANK_REPEAT"/>
    <property type="match status" value="4"/>
</dbReference>
<feature type="repeat" description="ANK" evidence="3">
    <location>
        <begin position="244"/>
        <end position="276"/>
    </location>
</feature>
<proteinExistence type="predicted"/>
<evidence type="ECO:0000256" key="4">
    <source>
        <dbReference type="SAM" id="MobiDB-lite"/>
    </source>
</evidence>
<accession>A0AAD5R6Y4</accession>
<feature type="transmembrane region" description="Helical" evidence="5">
    <location>
        <begin position="72"/>
        <end position="94"/>
    </location>
</feature>
<protein>
    <submittedName>
        <fullName evidence="6">Uncharacterized protein</fullName>
    </submittedName>
</protein>
<dbReference type="PROSITE" id="PS50297">
    <property type="entry name" value="ANK_REP_REGION"/>
    <property type="match status" value="4"/>
</dbReference>
<dbReference type="GO" id="GO:0031436">
    <property type="term" value="C:BRCA1-BARD1 complex"/>
    <property type="evidence" value="ECO:0007669"/>
    <property type="project" value="TreeGrafter"/>
</dbReference>
<dbReference type="SUPFAM" id="SSF48403">
    <property type="entry name" value="Ankyrin repeat"/>
    <property type="match status" value="1"/>
</dbReference>
<keyword evidence="7" id="KW-1185">Reference proteome</keyword>
<feature type="region of interest" description="Disordered" evidence="4">
    <location>
        <begin position="519"/>
        <end position="540"/>
    </location>
</feature>
<evidence type="ECO:0000256" key="2">
    <source>
        <dbReference type="ARBA" id="ARBA00023043"/>
    </source>
</evidence>
<evidence type="ECO:0000256" key="3">
    <source>
        <dbReference type="PROSITE-ProRule" id="PRU00023"/>
    </source>
</evidence>
<dbReference type="SMART" id="SM00248">
    <property type="entry name" value="ANK"/>
    <property type="match status" value="6"/>
</dbReference>
<dbReference type="Gene3D" id="1.25.40.20">
    <property type="entry name" value="Ankyrin repeat-containing domain"/>
    <property type="match status" value="1"/>
</dbReference>
<dbReference type="Gene3D" id="3.30.70.3310">
    <property type="match status" value="1"/>
</dbReference>
<dbReference type="Proteomes" id="UP001196413">
    <property type="component" value="Unassembled WGS sequence"/>
</dbReference>
<evidence type="ECO:0000313" key="6">
    <source>
        <dbReference type="EMBL" id="KAJ1370948.1"/>
    </source>
</evidence>
<dbReference type="EMBL" id="JAHQIW010006884">
    <property type="protein sequence ID" value="KAJ1370948.1"/>
    <property type="molecule type" value="Genomic_DNA"/>
</dbReference>
<dbReference type="InterPro" id="IPR002110">
    <property type="entry name" value="Ankyrin_rpt"/>
</dbReference>
<reference evidence="6" key="1">
    <citation type="submission" date="2021-06" db="EMBL/GenBank/DDBJ databases">
        <title>Parelaphostrongylus tenuis whole genome reference sequence.</title>
        <authorList>
            <person name="Garwood T.J."/>
            <person name="Larsen P.A."/>
            <person name="Fountain-Jones N.M."/>
            <person name="Garbe J.R."/>
            <person name="Macchietto M.G."/>
            <person name="Kania S.A."/>
            <person name="Gerhold R.W."/>
            <person name="Richards J.E."/>
            <person name="Wolf T.M."/>
        </authorList>
    </citation>
    <scope>NUCLEOTIDE SEQUENCE</scope>
    <source>
        <strain evidence="6">MNPRO001-30</strain>
        <tissue evidence="6">Meninges</tissue>
    </source>
</reference>
<keyword evidence="5" id="KW-0812">Transmembrane</keyword>
<organism evidence="6 7">
    <name type="scientific">Parelaphostrongylus tenuis</name>
    <name type="common">Meningeal worm</name>
    <dbReference type="NCBI Taxonomy" id="148309"/>
    <lineage>
        <taxon>Eukaryota</taxon>
        <taxon>Metazoa</taxon>
        <taxon>Ecdysozoa</taxon>
        <taxon>Nematoda</taxon>
        <taxon>Chromadorea</taxon>
        <taxon>Rhabditida</taxon>
        <taxon>Rhabditina</taxon>
        <taxon>Rhabditomorpha</taxon>
        <taxon>Strongyloidea</taxon>
        <taxon>Metastrongylidae</taxon>
        <taxon>Parelaphostrongylus</taxon>
    </lineage>
</organism>
<name>A0AAD5R6Y4_PARTN</name>
<sequence length="622" mass="67943">MSILRSIFHSMDNQGILAWIEIDVSSCINECFSDIEAVASFIEASRQDFDAMNMTIHSAVARKPKDRESRKVSLVLMMTLITIMIVFAVIFTVLDRSSRKRKVIEGAPVWIPPKEFEIEKQGEINGEKPGLFPKFALKSSKRQRMDSAEINLLEKSLASKLPRLPTLPRRKKLQPLPSQLHIESASEHPVSFPLTAEEANRRGPYGRTALMLLAKNTLRSEEQVVDDVTKLHAAGADVNLCDDYDDTALHMAVSAGRVALVRKLLHLGASPVIRDRTNSTCLHLAARACKCDMMAALLENEEMRKEVDAVDDSNRTALMLVAMHDRVDAEAAQMLLDAGADVNYAGDNTLNSWNGRTALHFAAKYDNSQMVAFLVRKLALINSKDYENCTPLHLAAAEGHVGPVMELIRAGASVLMRNDKFQTPYDVAFLNSCHGVARLLGSGDNNRVQLYSNNGEIIACSSSPKRKNTKVLTKKSTEEIQGCISCEPAGLTFSPYNHLTEASSMSICGATFSSPQSSNTLAGRMASSNSAPQCGPPAQHSTPYVQLLENGGAPVNGEISSPHCEGLKRRFALSEGSMEESSECIDSGFHTLSNGSQYDHGASYPSFSGFFNPDHSVNAPVP</sequence>
<feature type="repeat" description="ANK" evidence="3">
    <location>
        <begin position="387"/>
        <end position="419"/>
    </location>
</feature>
<dbReference type="Pfam" id="PF00023">
    <property type="entry name" value="Ank"/>
    <property type="match status" value="1"/>
</dbReference>
<evidence type="ECO:0000256" key="5">
    <source>
        <dbReference type="SAM" id="Phobius"/>
    </source>
</evidence>
<keyword evidence="2 3" id="KW-0040">ANK repeat</keyword>
<keyword evidence="5" id="KW-1133">Transmembrane helix</keyword>
<keyword evidence="5" id="KW-0472">Membrane</keyword>
<dbReference type="GO" id="GO:0070531">
    <property type="term" value="C:BRCA1-A complex"/>
    <property type="evidence" value="ECO:0007669"/>
    <property type="project" value="TreeGrafter"/>
</dbReference>
<evidence type="ECO:0000256" key="1">
    <source>
        <dbReference type="ARBA" id="ARBA00022737"/>
    </source>
</evidence>
<feature type="repeat" description="ANK" evidence="3">
    <location>
        <begin position="313"/>
        <end position="347"/>
    </location>
</feature>
<evidence type="ECO:0000313" key="7">
    <source>
        <dbReference type="Proteomes" id="UP001196413"/>
    </source>
</evidence>
<dbReference type="GO" id="GO:0004842">
    <property type="term" value="F:ubiquitin-protein transferase activity"/>
    <property type="evidence" value="ECO:0007669"/>
    <property type="project" value="TreeGrafter"/>
</dbReference>
<comment type="caution">
    <text evidence="6">The sequence shown here is derived from an EMBL/GenBank/DDBJ whole genome shotgun (WGS) entry which is preliminary data.</text>
</comment>
<dbReference type="PANTHER" id="PTHR24171">
    <property type="entry name" value="ANKYRIN REPEAT DOMAIN-CONTAINING PROTEIN 39-RELATED"/>
    <property type="match status" value="1"/>
</dbReference>
<feature type="compositionally biased region" description="Polar residues" evidence="4">
    <location>
        <begin position="519"/>
        <end position="532"/>
    </location>
</feature>
<feature type="repeat" description="ANK" evidence="3">
    <location>
        <begin position="354"/>
        <end position="386"/>
    </location>
</feature>
<dbReference type="GO" id="GO:0085020">
    <property type="term" value="P:protein K6-linked ubiquitination"/>
    <property type="evidence" value="ECO:0007669"/>
    <property type="project" value="TreeGrafter"/>
</dbReference>
<dbReference type="Pfam" id="PF12796">
    <property type="entry name" value="Ank_2"/>
    <property type="match status" value="2"/>
</dbReference>
<keyword evidence="1" id="KW-0677">Repeat</keyword>
<dbReference type="PANTHER" id="PTHR24171:SF8">
    <property type="entry name" value="BRCA1-ASSOCIATED RING DOMAIN PROTEIN 1"/>
    <property type="match status" value="1"/>
</dbReference>
<dbReference type="InterPro" id="IPR036770">
    <property type="entry name" value="Ankyrin_rpt-contain_sf"/>
</dbReference>